<accession>A0A7S2BM07</accession>
<dbReference type="EMBL" id="HBGU01004636">
    <property type="protein sequence ID" value="CAD9400538.1"/>
    <property type="molecule type" value="Transcribed_RNA"/>
</dbReference>
<proteinExistence type="predicted"/>
<evidence type="ECO:0000256" key="1">
    <source>
        <dbReference type="SAM" id="MobiDB-lite"/>
    </source>
</evidence>
<name>A0A7S2BM07_9EUKA</name>
<feature type="region of interest" description="Disordered" evidence="1">
    <location>
        <begin position="42"/>
        <end position="85"/>
    </location>
</feature>
<feature type="compositionally biased region" description="Basic and acidic residues" evidence="1">
    <location>
        <begin position="55"/>
        <end position="65"/>
    </location>
</feature>
<reference evidence="2" key="1">
    <citation type="submission" date="2021-01" db="EMBL/GenBank/DDBJ databases">
        <authorList>
            <person name="Corre E."/>
            <person name="Pelletier E."/>
            <person name="Niang G."/>
            <person name="Scheremetjew M."/>
            <person name="Finn R."/>
            <person name="Kale V."/>
            <person name="Holt S."/>
            <person name="Cochrane G."/>
            <person name="Meng A."/>
            <person name="Brown T."/>
            <person name="Cohen L."/>
        </authorList>
    </citation>
    <scope>NUCLEOTIDE SEQUENCE</scope>
    <source>
        <strain evidence="2">UTEX LB 985</strain>
    </source>
</reference>
<gene>
    <name evidence="2" type="ORF">CBRE1094_LOCUS2501</name>
</gene>
<organism evidence="2">
    <name type="scientific">Haptolina brevifila</name>
    <dbReference type="NCBI Taxonomy" id="156173"/>
    <lineage>
        <taxon>Eukaryota</taxon>
        <taxon>Haptista</taxon>
        <taxon>Haptophyta</taxon>
        <taxon>Prymnesiophyceae</taxon>
        <taxon>Prymnesiales</taxon>
        <taxon>Prymnesiaceae</taxon>
        <taxon>Haptolina</taxon>
    </lineage>
</organism>
<protein>
    <submittedName>
        <fullName evidence="2">Uncharacterized protein</fullName>
    </submittedName>
</protein>
<evidence type="ECO:0000313" key="2">
    <source>
        <dbReference type="EMBL" id="CAD9400538.1"/>
    </source>
</evidence>
<sequence length="193" mass="21173">MLNQQLAALQVTNQLLTKQLADAKEAANRTLIEVTAVEEVGNRRRRAREDDIDVDESRRPDDRQRYRSSPSSGNHGDSLDEDSIGMGEYSMGQVQYRGGGDDSDDDEPHYRALPILASSSGPADEFDSEVVIDDEPPTYRSAAANHAGDSRKPLDTGVLQELVTSFTSLATQGRDADENVILQLLQRVMVVLG</sequence>
<dbReference type="AlphaFoldDB" id="A0A7S2BM07"/>